<name>A0A420IE19_9PEZI</name>
<evidence type="ECO:0000313" key="2">
    <source>
        <dbReference type="EMBL" id="RKF72780.1"/>
    </source>
</evidence>
<dbReference type="EMBL" id="MCBQ01009672">
    <property type="protein sequence ID" value="RKF72780.1"/>
    <property type="molecule type" value="Genomic_DNA"/>
</dbReference>
<organism evidence="2 3">
    <name type="scientific">Golovinomyces cichoracearum</name>
    <dbReference type="NCBI Taxonomy" id="62708"/>
    <lineage>
        <taxon>Eukaryota</taxon>
        <taxon>Fungi</taxon>
        <taxon>Dikarya</taxon>
        <taxon>Ascomycota</taxon>
        <taxon>Pezizomycotina</taxon>
        <taxon>Leotiomycetes</taxon>
        <taxon>Erysiphales</taxon>
        <taxon>Erysiphaceae</taxon>
        <taxon>Golovinomyces</taxon>
    </lineage>
</organism>
<keyword evidence="3" id="KW-1185">Reference proteome</keyword>
<comment type="caution">
    <text evidence="2">The sequence shown here is derived from an EMBL/GenBank/DDBJ whole genome shotgun (WGS) entry which is preliminary data.</text>
</comment>
<reference evidence="2 3" key="1">
    <citation type="journal article" date="2018" name="BMC Genomics">
        <title>Comparative genome analyses reveal sequence features reflecting distinct modes of host-adaptation between dicot and monocot powdery mildew.</title>
        <authorList>
            <person name="Wu Y."/>
            <person name="Ma X."/>
            <person name="Pan Z."/>
            <person name="Kale S.D."/>
            <person name="Song Y."/>
            <person name="King H."/>
            <person name="Zhang Q."/>
            <person name="Presley C."/>
            <person name="Deng X."/>
            <person name="Wei C.I."/>
            <person name="Xiao S."/>
        </authorList>
    </citation>
    <scope>NUCLEOTIDE SEQUENCE [LARGE SCALE GENOMIC DNA]</scope>
    <source>
        <strain evidence="2">UMSG3</strain>
    </source>
</reference>
<dbReference type="AlphaFoldDB" id="A0A420IE19"/>
<gene>
    <name evidence="2" type="ORF">GcM3_096027</name>
</gene>
<evidence type="ECO:0000256" key="1">
    <source>
        <dbReference type="SAM" id="MobiDB-lite"/>
    </source>
</evidence>
<feature type="region of interest" description="Disordered" evidence="1">
    <location>
        <begin position="1"/>
        <end position="28"/>
    </location>
</feature>
<proteinExistence type="predicted"/>
<sequence>MSSSLETLAIPDDDDKTVDTSRSIEEDELDPLASLSPQASFLHNFYSQYGQLHSNPGPTYSVKYMPTTVTPTHERAQNLT</sequence>
<dbReference type="Proteomes" id="UP000283383">
    <property type="component" value="Unassembled WGS sequence"/>
</dbReference>
<protein>
    <submittedName>
        <fullName evidence="2">Uncharacterized protein</fullName>
    </submittedName>
</protein>
<evidence type="ECO:0000313" key="3">
    <source>
        <dbReference type="Proteomes" id="UP000283383"/>
    </source>
</evidence>
<accession>A0A420IE19</accession>